<feature type="non-terminal residue" evidence="1">
    <location>
        <position position="1"/>
    </location>
</feature>
<dbReference type="EMBL" id="CAJVPM010028557">
    <property type="protein sequence ID" value="CAG8670220.1"/>
    <property type="molecule type" value="Genomic_DNA"/>
</dbReference>
<organism evidence="1 2">
    <name type="scientific">Scutellospora calospora</name>
    <dbReference type="NCBI Taxonomy" id="85575"/>
    <lineage>
        <taxon>Eukaryota</taxon>
        <taxon>Fungi</taxon>
        <taxon>Fungi incertae sedis</taxon>
        <taxon>Mucoromycota</taxon>
        <taxon>Glomeromycotina</taxon>
        <taxon>Glomeromycetes</taxon>
        <taxon>Diversisporales</taxon>
        <taxon>Gigasporaceae</taxon>
        <taxon>Scutellospora</taxon>
    </lineage>
</organism>
<accession>A0ACA9NVI8</accession>
<comment type="caution">
    <text evidence="1">The sequence shown here is derived from an EMBL/GenBank/DDBJ whole genome shotgun (WGS) entry which is preliminary data.</text>
</comment>
<reference evidence="1" key="1">
    <citation type="submission" date="2021-06" db="EMBL/GenBank/DDBJ databases">
        <authorList>
            <person name="Kallberg Y."/>
            <person name="Tangrot J."/>
            <person name="Rosling A."/>
        </authorList>
    </citation>
    <scope>NUCLEOTIDE SEQUENCE</scope>
    <source>
        <strain evidence="1">AU212A</strain>
    </source>
</reference>
<keyword evidence="2" id="KW-1185">Reference proteome</keyword>
<dbReference type="Proteomes" id="UP000789860">
    <property type="component" value="Unassembled WGS sequence"/>
</dbReference>
<proteinExistence type="predicted"/>
<protein>
    <submittedName>
        <fullName evidence="1">5782_t:CDS:1</fullName>
    </submittedName>
</protein>
<evidence type="ECO:0000313" key="2">
    <source>
        <dbReference type="Proteomes" id="UP000789860"/>
    </source>
</evidence>
<sequence>GRYRSVLEAKEIVIKYKSFINSLPVSTEVKAFFVYNLEENWIRYE</sequence>
<name>A0ACA9NVI8_9GLOM</name>
<evidence type="ECO:0000313" key="1">
    <source>
        <dbReference type="EMBL" id="CAG8670220.1"/>
    </source>
</evidence>
<gene>
    <name evidence="1" type="ORF">SCALOS_LOCUS9350</name>
</gene>